<dbReference type="Proteomes" id="UP000295293">
    <property type="component" value="Unassembled WGS sequence"/>
</dbReference>
<reference evidence="3 4" key="1">
    <citation type="submission" date="2019-03" db="EMBL/GenBank/DDBJ databases">
        <title>Genomic Encyclopedia of Type Strains, Phase IV (KMG-IV): sequencing the most valuable type-strain genomes for metagenomic binning, comparative biology and taxonomic classification.</title>
        <authorList>
            <person name="Goeker M."/>
        </authorList>
    </citation>
    <scope>NUCLEOTIDE SEQUENCE [LARGE SCALE GENOMIC DNA]</scope>
    <source>
        <strain evidence="3 4">DSM 21667</strain>
    </source>
</reference>
<comment type="caution">
    <text evidence="3">The sequence shown here is derived from an EMBL/GenBank/DDBJ whole genome shotgun (WGS) entry which is preliminary data.</text>
</comment>
<protein>
    <submittedName>
        <fullName evidence="3">Uncharacterized protein</fullName>
    </submittedName>
</protein>
<name>A0A4R6YWS2_9GAMM</name>
<evidence type="ECO:0000313" key="4">
    <source>
        <dbReference type="Proteomes" id="UP000295293"/>
    </source>
</evidence>
<proteinExistence type="predicted"/>
<evidence type="ECO:0000313" key="3">
    <source>
        <dbReference type="EMBL" id="TDR43283.1"/>
    </source>
</evidence>
<feature type="chain" id="PRO_5020817829" evidence="2">
    <location>
        <begin position="21"/>
        <end position="97"/>
    </location>
</feature>
<dbReference type="EMBL" id="SNZH01000007">
    <property type="protein sequence ID" value="TDR43283.1"/>
    <property type="molecule type" value="Genomic_DNA"/>
</dbReference>
<evidence type="ECO:0000256" key="2">
    <source>
        <dbReference type="SAM" id="SignalP"/>
    </source>
</evidence>
<keyword evidence="2" id="KW-0732">Signal</keyword>
<accession>A0A4R6YWS2</accession>
<gene>
    <name evidence="3" type="ORF">DFR29_107296</name>
</gene>
<dbReference type="RefSeq" id="WP_133819186.1">
    <property type="nucleotide sequence ID" value="NZ_SNZH01000007.1"/>
</dbReference>
<dbReference type="AlphaFoldDB" id="A0A4R6YWS2"/>
<feature type="signal peptide" evidence="2">
    <location>
        <begin position="1"/>
        <end position="20"/>
    </location>
</feature>
<sequence>MNRLSLAGTVLLLTFSAAYAAQSPEFKPLAIATHGKSALDDSGTIRRPQAHVVRAATVSEMRVVPDANGGLKLQCTDVPNPRLRTPQDRTISGGPRQ</sequence>
<evidence type="ECO:0000256" key="1">
    <source>
        <dbReference type="SAM" id="MobiDB-lite"/>
    </source>
</evidence>
<feature type="region of interest" description="Disordered" evidence="1">
    <location>
        <begin position="72"/>
        <end position="97"/>
    </location>
</feature>
<organism evidence="3 4">
    <name type="scientific">Tahibacter aquaticus</name>
    <dbReference type="NCBI Taxonomy" id="520092"/>
    <lineage>
        <taxon>Bacteria</taxon>
        <taxon>Pseudomonadati</taxon>
        <taxon>Pseudomonadota</taxon>
        <taxon>Gammaproteobacteria</taxon>
        <taxon>Lysobacterales</taxon>
        <taxon>Rhodanobacteraceae</taxon>
        <taxon>Tahibacter</taxon>
    </lineage>
</organism>
<keyword evidence="4" id="KW-1185">Reference proteome</keyword>